<name>A0A5J4Q2K6_9ZZZZ</name>
<dbReference type="Pfam" id="PF13384">
    <property type="entry name" value="HTH_23"/>
    <property type="match status" value="1"/>
</dbReference>
<dbReference type="EMBL" id="SNRY01005500">
    <property type="protein sequence ID" value="KAA6314803.1"/>
    <property type="molecule type" value="Genomic_DNA"/>
</dbReference>
<dbReference type="InterPro" id="IPR009057">
    <property type="entry name" value="Homeodomain-like_sf"/>
</dbReference>
<comment type="caution">
    <text evidence="1">The sequence shown here is derived from an EMBL/GenBank/DDBJ whole genome shotgun (WGS) entry which is preliminary data.</text>
</comment>
<proteinExistence type="predicted"/>
<dbReference type="AlphaFoldDB" id="A0A5J4Q2K6"/>
<organism evidence="1">
    <name type="scientific">termite gut metagenome</name>
    <dbReference type="NCBI Taxonomy" id="433724"/>
    <lineage>
        <taxon>unclassified sequences</taxon>
        <taxon>metagenomes</taxon>
        <taxon>organismal metagenomes</taxon>
    </lineage>
</organism>
<reference evidence="1" key="1">
    <citation type="submission" date="2019-03" db="EMBL/GenBank/DDBJ databases">
        <title>Single cell metagenomics reveals metabolic interactions within the superorganism composed of flagellate Streblomastix strix and complex community of Bacteroidetes bacteria on its surface.</title>
        <authorList>
            <person name="Treitli S.C."/>
            <person name="Kolisko M."/>
            <person name="Husnik F."/>
            <person name="Keeling P."/>
            <person name="Hampl V."/>
        </authorList>
    </citation>
    <scope>NUCLEOTIDE SEQUENCE</scope>
    <source>
        <strain evidence="1">STM</strain>
    </source>
</reference>
<evidence type="ECO:0000313" key="1">
    <source>
        <dbReference type="EMBL" id="KAA6314803.1"/>
    </source>
</evidence>
<dbReference type="InterPro" id="IPR051354">
    <property type="entry name" value="Transposase_27_IS1"/>
</dbReference>
<dbReference type="Gene3D" id="1.10.10.10">
    <property type="entry name" value="Winged helix-like DNA-binding domain superfamily/Winged helix DNA-binding domain"/>
    <property type="match status" value="1"/>
</dbReference>
<protein>
    <recommendedName>
        <fullName evidence="2">InsA N-terminal domain-containing protein</fullName>
    </recommendedName>
</protein>
<dbReference type="InterPro" id="IPR036388">
    <property type="entry name" value="WH-like_DNA-bd_sf"/>
</dbReference>
<dbReference type="PANTHER" id="PTHR33293:SF2">
    <property type="entry name" value="TRANSPOSASE"/>
    <property type="match status" value="1"/>
</dbReference>
<sequence>MDCPRCVSIHYHKAGFVKGRQRYQCKECRYHYTVAKKSNVKSAEIRHMALELYLEGLGFRAIGRLLQISYGTVYTWVKKWGAQVDLPKKEEEVEFMETYVGSKKTTVGFGLPSTDLESGLSVLSAEIVPPKQDSNFGKQ</sequence>
<gene>
    <name evidence="1" type="ORF">EZS27_034638</name>
</gene>
<evidence type="ECO:0008006" key="2">
    <source>
        <dbReference type="Google" id="ProtNLM"/>
    </source>
</evidence>
<accession>A0A5J4Q2K6</accession>
<dbReference type="SUPFAM" id="SSF46689">
    <property type="entry name" value="Homeodomain-like"/>
    <property type="match status" value="1"/>
</dbReference>
<dbReference type="PANTHER" id="PTHR33293">
    <property type="entry name" value="INSERTION ELEMENT IS1 1 PROTEIN INSB-RELATED"/>
    <property type="match status" value="1"/>
</dbReference>